<dbReference type="RefSeq" id="WP_182802337.1">
    <property type="nucleotide sequence ID" value="NZ_CP060007.1"/>
</dbReference>
<dbReference type="NCBIfam" id="TIGR02436">
    <property type="entry name" value="four helix bundle protein"/>
    <property type="match status" value="1"/>
</dbReference>
<dbReference type="PANTHER" id="PTHR38471:SF2">
    <property type="entry name" value="FOUR HELIX BUNDLE PROTEIN"/>
    <property type="match status" value="1"/>
</dbReference>
<dbReference type="Proteomes" id="UP000515344">
    <property type="component" value="Chromosome"/>
</dbReference>
<dbReference type="EMBL" id="CP060007">
    <property type="protein sequence ID" value="QNA44075.1"/>
    <property type="molecule type" value="Genomic_DNA"/>
</dbReference>
<accession>A0A7G5XF22</accession>
<gene>
    <name evidence="1" type="ORF">H4075_18670</name>
</gene>
<dbReference type="Pfam" id="PF05635">
    <property type="entry name" value="23S_rRNA_IVP"/>
    <property type="match status" value="1"/>
</dbReference>
<name>A0A7G5XF22_9BACT</name>
<dbReference type="InterPro" id="IPR036583">
    <property type="entry name" value="23S_rRNA_IVS_sf"/>
</dbReference>
<dbReference type="AlphaFoldDB" id="A0A7G5XF22"/>
<evidence type="ECO:0000313" key="2">
    <source>
        <dbReference type="Proteomes" id="UP000515344"/>
    </source>
</evidence>
<dbReference type="InterPro" id="IPR012657">
    <property type="entry name" value="23S_rRNA-intervening_sequence"/>
</dbReference>
<dbReference type="CDD" id="cd16377">
    <property type="entry name" value="23S_rRNA_IVP_like"/>
    <property type="match status" value="1"/>
</dbReference>
<dbReference type="SUPFAM" id="SSF158446">
    <property type="entry name" value="IVS-encoded protein-like"/>
    <property type="match status" value="1"/>
</dbReference>
<dbReference type="Gene3D" id="1.20.1440.60">
    <property type="entry name" value="23S rRNA-intervening sequence"/>
    <property type="match status" value="1"/>
</dbReference>
<reference evidence="2" key="1">
    <citation type="submission" date="2020-08" db="EMBL/GenBank/DDBJ databases">
        <title>Lacibacter sp. S13-6-6 genome sequencing.</title>
        <authorList>
            <person name="Jin L."/>
        </authorList>
    </citation>
    <scope>NUCLEOTIDE SEQUENCE [LARGE SCALE GENOMIC DNA]</scope>
    <source>
        <strain evidence="2">S13-6-6</strain>
    </source>
</reference>
<proteinExistence type="predicted"/>
<protein>
    <submittedName>
        <fullName evidence="1">Four helix bundle protein</fullName>
    </submittedName>
</protein>
<organism evidence="1 2">
    <name type="scientific">Lacibacter sediminis</name>
    <dbReference type="NCBI Taxonomy" id="2760713"/>
    <lineage>
        <taxon>Bacteria</taxon>
        <taxon>Pseudomonadati</taxon>
        <taxon>Bacteroidota</taxon>
        <taxon>Chitinophagia</taxon>
        <taxon>Chitinophagales</taxon>
        <taxon>Chitinophagaceae</taxon>
        <taxon>Lacibacter</taxon>
    </lineage>
</organism>
<dbReference type="KEGG" id="lacs:H4075_18670"/>
<keyword evidence="2" id="KW-1185">Reference proteome</keyword>
<sequence length="118" mass="13423">MFLQLAHTKTDVFAASKSFTLECYKVTRSFPPDERFAMTQQIRRAALSVHLNIAEGCSRKSEAERKRYFEIARGSVIEIDTALDIAIELEYISAENLSILGTHLLSTFKQLSAMIHQR</sequence>
<evidence type="ECO:0000313" key="1">
    <source>
        <dbReference type="EMBL" id="QNA44075.1"/>
    </source>
</evidence>
<dbReference type="PANTHER" id="PTHR38471">
    <property type="entry name" value="FOUR HELIX BUNDLE PROTEIN"/>
    <property type="match status" value="1"/>
</dbReference>